<organism evidence="1 2">
    <name type="scientific">Okeania hirsuta</name>
    <dbReference type="NCBI Taxonomy" id="1458930"/>
    <lineage>
        <taxon>Bacteria</taxon>
        <taxon>Bacillati</taxon>
        <taxon>Cyanobacteriota</taxon>
        <taxon>Cyanophyceae</taxon>
        <taxon>Oscillatoriophycideae</taxon>
        <taxon>Oscillatoriales</taxon>
        <taxon>Microcoleaceae</taxon>
        <taxon>Okeania</taxon>
    </lineage>
</organism>
<protein>
    <submittedName>
        <fullName evidence="1">Class I SAM-dependent methyltransferase</fullName>
    </submittedName>
</protein>
<dbReference type="GO" id="GO:0008168">
    <property type="term" value="F:methyltransferase activity"/>
    <property type="evidence" value="ECO:0007669"/>
    <property type="project" value="UniProtKB-KW"/>
</dbReference>
<keyword evidence="1" id="KW-0808">Transferase</keyword>
<keyword evidence="2" id="KW-1185">Reference proteome</keyword>
<accession>A0A3N6S0Q7</accession>
<proteinExistence type="predicted"/>
<gene>
    <name evidence="1" type="ORF">D5R40_00095</name>
</gene>
<dbReference type="Pfam" id="PF13578">
    <property type="entry name" value="Methyltransf_24"/>
    <property type="match status" value="1"/>
</dbReference>
<comment type="caution">
    <text evidence="1">The sequence shown here is derived from an EMBL/GenBank/DDBJ whole genome shotgun (WGS) entry which is preliminary data.</text>
</comment>
<dbReference type="Proteomes" id="UP000269154">
    <property type="component" value="Unassembled WGS sequence"/>
</dbReference>
<evidence type="ECO:0000313" key="2">
    <source>
        <dbReference type="Proteomes" id="UP000269154"/>
    </source>
</evidence>
<reference evidence="1 2" key="1">
    <citation type="journal article" date="2018" name="ACS Chem. Biol.">
        <title>Ketoreductase domain dysfunction expands chemodiversity: malyngamide biosynthesis in the cyanobacterium Okeania hirsuta.</title>
        <authorList>
            <person name="Moss N.A."/>
            <person name="Leao T."/>
            <person name="Rankin M."/>
            <person name="McCullough T.M."/>
            <person name="Qu P."/>
            <person name="Korobeynikov A."/>
            <person name="Smith J.L."/>
            <person name="Gerwick L."/>
            <person name="Gerwick W.H."/>
        </authorList>
    </citation>
    <scope>NUCLEOTIDE SEQUENCE [LARGE SCALE GENOMIC DNA]</scope>
    <source>
        <strain evidence="1 2">PAB10Feb10-1</strain>
    </source>
</reference>
<evidence type="ECO:0000313" key="1">
    <source>
        <dbReference type="EMBL" id="RQH57579.1"/>
    </source>
</evidence>
<dbReference type="OrthoDB" id="557989at2"/>
<name>A0A3N6S0Q7_9CYAN</name>
<sequence>MKSRSDRLNKLASINQSSRYLEIRVSKGITFNAVNITNKVAVDPQFRLNKDKYATEKVVCLEVSSDEFFKSYAQKFESFDLIYLDGLHTFEQTFRDFCASLAVAHSKTIWLIDDTCPRSYAQAQSSLQRCRQIQNFSGEKSAAWMGDVFKIVAAIHDFFPQYSFATFPDHGQTVQL</sequence>
<dbReference type="InterPro" id="IPR029063">
    <property type="entry name" value="SAM-dependent_MTases_sf"/>
</dbReference>
<dbReference type="RefSeq" id="WP_124143298.1">
    <property type="nucleotide sequence ID" value="NZ_CAWOKI010000331.1"/>
</dbReference>
<dbReference type="GO" id="GO:0032259">
    <property type="term" value="P:methylation"/>
    <property type="evidence" value="ECO:0007669"/>
    <property type="project" value="UniProtKB-KW"/>
</dbReference>
<dbReference type="AlphaFoldDB" id="A0A3N6S0Q7"/>
<keyword evidence="1" id="KW-0489">Methyltransferase</keyword>
<dbReference type="EMBL" id="RCBY01000001">
    <property type="protein sequence ID" value="RQH57579.1"/>
    <property type="molecule type" value="Genomic_DNA"/>
</dbReference>
<dbReference type="Gene3D" id="3.40.50.150">
    <property type="entry name" value="Vaccinia Virus protein VP39"/>
    <property type="match status" value="1"/>
</dbReference>